<feature type="transmembrane region" description="Helical" evidence="5">
    <location>
        <begin position="52"/>
        <end position="73"/>
    </location>
</feature>
<dbReference type="RefSeq" id="WP_160777189.1">
    <property type="nucleotide sequence ID" value="NZ_WUMV01000009.1"/>
</dbReference>
<feature type="transmembrane region" description="Helical" evidence="5">
    <location>
        <begin position="178"/>
        <end position="197"/>
    </location>
</feature>
<keyword evidence="2 5" id="KW-0812">Transmembrane</keyword>
<feature type="transmembrane region" description="Helical" evidence="5">
    <location>
        <begin position="209"/>
        <end position="230"/>
    </location>
</feature>
<dbReference type="EMBL" id="WUMV01000009">
    <property type="protein sequence ID" value="MXN66937.1"/>
    <property type="molecule type" value="Genomic_DNA"/>
</dbReference>
<reference evidence="6 7" key="1">
    <citation type="submission" date="2019-12" db="EMBL/GenBank/DDBJ databases">
        <authorList>
            <person name="Li M."/>
        </authorList>
    </citation>
    <scope>NUCLEOTIDE SEQUENCE [LARGE SCALE GENOMIC DNA]</scope>
    <source>
        <strain evidence="6 7">GBMRC 2046</strain>
    </source>
</reference>
<feature type="transmembrane region" description="Helical" evidence="5">
    <location>
        <begin position="266"/>
        <end position="286"/>
    </location>
</feature>
<dbReference type="PANTHER" id="PTHR37955:SF1">
    <property type="entry name" value="DEP DOMAIN-CONTAINING PROTEIN"/>
    <property type="match status" value="1"/>
</dbReference>
<dbReference type="InterPro" id="IPR052951">
    <property type="entry name" value="Tellurite_res_ion_channel"/>
</dbReference>
<name>A0A7X3LXL2_9HYPH</name>
<comment type="caution">
    <text evidence="6">The sequence shown here is derived from an EMBL/GenBank/DDBJ whole genome shotgun (WGS) entry which is preliminary data.</text>
</comment>
<organism evidence="6 7">
    <name type="scientific">Stappia sediminis</name>
    <dbReference type="NCBI Taxonomy" id="2692190"/>
    <lineage>
        <taxon>Bacteria</taxon>
        <taxon>Pseudomonadati</taxon>
        <taxon>Pseudomonadota</taxon>
        <taxon>Alphaproteobacteria</taxon>
        <taxon>Hyphomicrobiales</taxon>
        <taxon>Stappiaceae</taxon>
        <taxon>Stappia</taxon>
    </lineage>
</organism>
<feature type="transmembrane region" description="Helical" evidence="5">
    <location>
        <begin position="236"/>
        <end position="254"/>
    </location>
</feature>
<evidence type="ECO:0000256" key="4">
    <source>
        <dbReference type="ARBA" id="ARBA00023136"/>
    </source>
</evidence>
<dbReference type="GO" id="GO:0005886">
    <property type="term" value="C:plasma membrane"/>
    <property type="evidence" value="ECO:0007669"/>
    <property type="project" value="TreeGrafter"/>
</dbReference>
<dbReference type="Gene3D" id="1.50.10.150">
    <property type="entry name" value="Voltage-dependent anion channel"/>
    <property type="match status" value="1"/>
</dbReference>
<dbReference type="InterPro" id="IPR038665">
    <property type="entry name" value="Voltage-dep_anion_channel_sf"/>
</dbReference>
<keyword evidence="7" id="KW-1185">Reference proteome</keyword>
<sequence>MVDSSANEATVVEGFPKLPHLPVNLFAIVMGMAGLTLATLRFENAFGVSPGISLAFVAATVLVLLFLAALYLLKLVKYPQAVRAEWNDPVKIAFFPAITIGLILTGTAIGSFWLYIGLAVWALGAALHLAATLAVLSAWIGHRAFEPVHLNPAWFIPVVGNVLVPIGGAGFGFVEVSWFFFSIGIVFWTVLLTLVFNRLIFHNPLPERLLPTLVILVAPPSAGFVAWMQLSGELDAFGRILYFVALFFVMVVAVQFGRFAKLPFTIAWWAYSFPLAAFSVASFIYADASGNAAMNAMAYVVYAALLAVLATLIVKTINAARRDEICQPD</sequence>
<evidence type="ECO:0000313" key="6">
    <source>
        <dbReference type="EMBL" id="MXN66937.1"/>
    </source>
</evidence>
<comment type="subcellular location">
    <subcellularLocation>
        <location evidence="1">Membrane</location>
        <topology evidence="1">Multi-pass membrane protein</topology>
    </subcellularLocation>
</comment>
<evidence type="ECO:0000256" key="2">
    <source>
        <dbReference type="ARBA" id="ARBA00022692"/>
    </source>
</evidence>
<dbReference type="CDD" id="cd09323">
    <property type="entry name" value="TDT_SLAC1_like"/>
    <property type="match status" value="1"/>
</dbReference>
<evidence type="ECO:0000256" key="5">
    <source>
        <dbReference type="SAM" id="Phobius"/>
    </source>
</evidence>
<dbReference type="PANTHER" id="PTHR37955">
    <property type="entry name" value="TELLURITE RESISTANCE PROTEIN TEHA"/>
    <property type="match status" value="1"/>
</dbReference>
<dbReference type="InterPro" id="IPR004695">
    <property type="entry name" value="SLAC1/Mae1/Ssu1/TehA"/>
</dbReference>
<evidence type="ECO:0000256" key="1">
    <source>
        <dbReference type="ARBA" id="ARBA00004141"/>
    </source>
</evidence>
<feature type="transmembrane region" description="Helical" evidence="5">
    <location>
        <begin position="121"/>
        <end position="141"/>
    </location>
</feature>
<dbReference type="GO" id="GO:0046583">
    <property type="term" value="F:monoatomic cation efflux transmembrane transporter activity"/>
    <property type="evidence" value="ECO:0007669"/>
    <property type="project" value="TreeGrafter"/>
</dbReference>
<dbReference type="Proteomes" id="UP000433101">
    <property type="component" value="Unassembled WGS sequence"/>
</dbReference>
<gene>
    <name evidence="6" type="ORF">GR183_18645</name>
</gene>
<evidence type="ECO:0000256" key="3">
    <source>
        <dbReference type="ARBA" id="ARBA00022989"/>
    </source>
</evidence>
<feature type="transmembrane region" description="Helical" evidence="5">
    <location>
        <begin position="153"/>
        <end position="172"/>
    </location>
</feature>
<feature type="transmembrane region" description="Helical" evidence="5">
    <location>
        <begin position="94"/>
        <end position="115"/>
    </location>
</feature>
<keyword evidence="4 5" id="KW-0472">Membrane</keyword>
<accession>A0A7X3LXL2</accession>
<dbReference type="Pfam" id="PF03595">
    <property type="entry name" value="SLAC1"/>
    <property type="match status" value="1"/>
</dbReference>
<feature type="transmembrane region" description="Helical" evidence="5">
    <location>
        <begin position="21"/>
        <end position="40"/>
    </location>
</feature>
<keyword evidence="3 5" id="KW-1133">Transmembrane helix</keyword>
<feature type="transmembrane region" description="Helical" evidence="5">
    <location>
        <begin position="292"/>
        <end position="314"/>
    </location>
</feature>
<proteinExistence type="predicted"/>
<protein>
    <submittedName>
        <fullName evidence="6">C4-dicarboxylate ABC transporter</fullName>
    </submittedName>
</protein>
<evidence type="ECO:0000313" key="7">
    <source>
        <dbReference type="Proteomes" id="UP000433101"/>
    </source>
</evidence>
<dbReference type="AlphaFoldDB" id="A0A7X3LXL2"/>